<reference evidence="1 2" key="1">
    <citation type="submission" date="2019-11" db="EMBL/GenBank/DDBJ databases">
        <title>Acidiferrimicrobium australis gen. nov., sp. nov., an acidophilic and obligately heterotrophic, member of the Actinobacteria that catalyses dissimilatory oxido- reduction of iron isolated from metal-rich acidic water in Chile.</title>
        <authorList>
            <person name="Gonzalez D."/>
            <person name="Huber K."/>
            <person name="Hedrich S."/>
            <person name="Rojas-Villalobos C."/>
            <person name="Quatrini R."/>
            <person name="Dinamarca M.A."/>
            <person name="Schwarz A."/>
            <person name="Canales C."/>
            <person name="Nancucheo I."/>
        </authorList>
    </citation>
    <scope>NUCLEOTIDE SEQUENCE [LARGE SCALE GENOMIC DNA]</scope>
    <source>
        <strain evidence="1 2">USS-CCA1</strain>
    </source>
</reference>
<evidence type="ECO:0000313" key="1">
    <source>
        <dbReference type="EMBL" id="MST32095.1"/>
    </source>
</evidence>
<comment type="caution">
    <text evidence="1">The sequence shown here is derived from an EMBL/GenBank/DDBJ whole genome shotgun (WGS) entry which is preliminary data.</text>
</comment>
<proteinExistence type="predicted"/>
<dbReference type="Proteomes" id="UP000437736">
    <property type="component" value="Unassembled WGS sequence"/>
</dbReference>
<name>A0ABW9QQJ3_9ACTN</name>
<keyword evidence="2" id="KW-1185">Reference proteome</keyword>
<protein>
    <submittedName>
        <fullName evidence="1">Uncharacterized protein</fullName>
    </submittedName>
</protein>
<accession>A0ABW9QQJ3</accession>
<sequence>MSAATREALTERIGGFARQTAFSAHSAAFPDDTPRLAEVAKRRVSGTDHPAAAEPGLVDEVAAEIERRRPDWAGTALDDTVDDDLAYGELLAASVGRHSA</sequence>
<evidence type="ECO:0000313" key="2">
    <source>
        <dbReference type="Proteomes" id="UP000437736"/>
    </source>
</evidence>
<dbReference type="EMBL" id="WJHE01000211">
    <property type="protein sequence ID" value="MST32095.1"/>
    <property type="molecule type" value="Genomic_DNA"/>
</dbReference>
<gene>
    <name evidence="1" type="ORF">GHK86_05055</name>
</gene>
<organism evidence="1 2">
    <name type="scientific">Acidiferrimicrobium australe</name>
    <dbReference type="NCBI Taxonomy" id="2664430"/>
    <lineage>
        <taxon>Bacteria</taxon>
        <taxon>Bacillati</taxon>
        <taxon>Actinomycetota</taxon>
        <taxon>Acidimicrobiia</taxon>
        <taxon>Acidimicrobiales</taxon>
        <taxon>Acidimicrobiaceae</taxon>
        <taxon>Acidiferrimicrobium</taxon>
    </lineage>
</organism>